<dbReference type="AlphaFoldDB" id="M3XQ84"/>
<evidence type="ECO:0000256" key="1">
    <source>
        <dbReference type="SAM" id="MobiDB-lite"/>
    </source>
</evidence>
<organism evidence="2">
    <name type="scientific">Mustela putorius furo</name>
    <name type="common">European domestic ferret</name>
    <name type="synonym">Mustela furo</name>
    <dbReference type="NCBI Taxonomy" id="9669"/>
    <lineage>
        <taxon>Eukaryota</taxon>
        <taxon>Metazoa</taxon>
        <taxon>Chordata</taxon>
        <taxon>Craniata</taxon>
        <taxon>Vertebrata</taxon>
        <taxon>Euteleostomi</taxon>
        <taxon>Mammalia</taxon>
        <taxon>Eutheria</taxon>
        <taxon>Laurasiatheria</taxon>
        <taxon>Carnivora</taxon>
        <taxon>Caniformia</taxon>
        <taxon>Musteloidea</taxon>
        <taxon>Mustelidae</taxon>
        <taxon>Mustelinae</taxon>
        <taxon>Mustela</taxon>
    </lineage>
</organism>
<feature type="region of interest" description="Disordered" evidence="1">
    <location>
        <begin position="103"/>
        <end position="139"/>
    </location>
</feature>
<feature type="compositionally biased region" description="Basic residues" evidence="1">
    <location>
        <begin position="67"/>
        <end position="77"/>
    </location>
</feature>
<name>M3XQ84_MUSPF</name>
<reference evidence="2" key="1">
    <citation type="submission" date="2024-06" db="UniProtKB">
        <authorList>
            <consortium name="Ensembl"/>
        </authorList>
    </citation>
    <scope>IDENTIFICATION</scope>
</reference>
<evidence type="ECO:0000313" key="2">
    <source>
        <dbReference type="Ensembl" id="ENSMPUP00000001234.1"/>
    </source>
</evidence>
<protein>
    <submittedName>
        <fullName evidence="2">Uncharacterized protein</fullName>
    </submittedName>
</protein>
<dbReference type="InParanoid" id="M3XQ84"/>
<feature type="region of interest" description="Disordered" evidence="1">
    <location>
        <begin position="67"/>
        <end position="90"/>
    </location>
</feature>
<sequence length="278" mass="29296">GSSLFGGVGSNPTAAKAFFPCAQDGRVLRSVVRLGPLFAQRPEGRPATFSFRDRPVRGREVLAQKCFRARGPARRGRPSSPRSDRAARARDVAHLPAAAASLADGKAPVLGHDRGPPPAPGPPSLGVVRPRPPPASGALQRLRLSPVLAPCRAFCFRSPAAASLRPSCAAPCPSRPVRAASLSHLPVLSVKLGVPCGSRALESGTVLCPGLSSKDNAYKEQPWKTEMVSRLVRRTGVLSSLCSGFLSWDTTPPCAASVWPIGATLWEWVLSRHLLGGC</sequence>
<dbReference type="HOGENOM" id="CLU_1003028_0_0_1"/>
<dbReference type="Ensembl" id="ENSMPUT00000001261.1">
    <property type="protein sequence ID" value="ENSMPUP00000001234.1"/>
    <property type="gene ID" value="ENSMPUG00000001245.1"/>
</dbReference>
<dbReference type="EMBL" id="AEYP01098762">
    <property type="status" value="NOT_ANNOTATED_CDS"/>
    <property type="molecule type" value="Genomic_DNA"/>
</dbReference>
<accession>M3XQ84</accession>
<proteinExistence type="predicted"/>